<dbReference type="SUPFAM" id="SSF52540">
    <property type="entry name" value="P-loop containing nucleoside triphosphate hydrolases"/>
    <property type="match status" value="1"/>
</dbReference>
<dbReference type="Proteomes" id="UP001527099">
    <property type="component" value="Unassembled WGS sequence"/>
</dbReference>
<proteinExistence type="predicted"/>
<dbReference type="InterPro" id="IPR027417">
    <property type="entry name" value="P-loop_NTPase"/>
</dbReference>
<dbReference type="InterPro" id="IPR049945">
    <property type="entry name" value="AAA_22"/>
</dbReference>
<dbReference type="EMBL" id="JAMDMX010000001">
    <property type="protein sequence ID" value="MCY9691444.1"/>
    <property type="molecule type" value="Genomic_DNA"/>
</dbReference>
<name>A0ABT4G5K0_9BACL</name>
<keyword evidence="2" id="KW-0547">Nucleotide-binding</keyword>
<evidence type="ECO:0000259" key="1">
    <source>
        <dbReference type="Pfam" id="PF13401"/>
    </source>
</evidence>
<dbReference type="Pfam" id="PF13401">
    <property type="entry name" value="AAA_22"/>
    <property type="match status" value="1"/>
</dbReference>
<accession>A0ABT4G5K0</accession>
<reference evidence="2 3" key="1">
    <citation type="submission" date="2022-05" db="EMBL/GenBank/DDBJ databases">
        <title>Genome Sequencing of Bee-Associated Microbes.</title>
        <authorList>
            <person name="Dunlap C."/>
        </authorList>
    </citation>
    <scope>NUCLEOTIDE SEQUENCE [LARGE SCALE GENOMIC DNA]</scope>
    <source>
        <strain evidence="2 3">NRRL B-14421</strain>
    </source>
</reference>
<dbReference type="RefSeq" id="WP_268613334.1">
    <property type="nucleotide sequence ID" value="NZ_JAMDMX010000001.1"/>
</dbReference>
<evidence type="ECO:0000313" key="2">
    <source>
        <dbReference type="EMBL" id="MCY9691444.1"/>
    </source>
</evidence>
<sequence>MNTNPNLRVISGRHCKAVYFEQVIPENQGNPHIEALPDRLNQNDLYDKLFSVPAFKGDVSQVDIEDRLALVQQIGKSFWLPLASQFSKYRQLYNMIKIGYQSRNPLSPEYNRQYALGIEEIFEQGTDDEGKNLAGVCHTAEMYAEIGLSGIGKTIAQKKLLELFPQVIHHTAYKGKPLKRTQVVWLHVECPSNKSLGALCRNFYSQVDKILGTDYYERFGEKGGTIEKLANRMVKVANLINLGVLVIDEINRVHKAHSGGDDRMIEFITELTNTIGIPIIVMGTFKSLYLFNKSLANSRRGIPDSFTENITDRMLEDSKEWEQLIKALWDLQYTLTKTELTEELKKVMYYHSMGIADITVKLFMHVQCQAIIQGGSEVITPGLIHAVADSSLRLVQPLFERIRRGDTAALVEYEDVKPDWTEFNEYLKEVTHRVYVHGELAEEHERVIQSKKRDEILANLIQFASKMVDIEKAELLSRTVFDASSGMGDVSSMYQQLADLILKQKQTSTRKRTESTNALPKLAKIKKENPLMSEDDLRFIVNKGAIQGLSVEESLFKVGVIKIPTEFIS</sequence>
<organism evidence="2 3">
    <name type="scientific">Paenibacillus alginolyticus</name>
    <dbReference type="NCBI Taxonomy" id="59839"/>
    <lineage>
        <taxon>Bacteria</taxon>
        <taxon>Bacillati</taxon>
        <taxon>Bacillota</taxon>
        <taxon>Bacilli</taxon>
        <taxon>Bacillales</taxon>
        <taxon>Paenibacillaceae</taxon>
        <taxon>Paenibacillus</taxon>
    </lineage>
</organism>
<dbReference type="GO" id="GO:0005524">
    <property type="term" value="F:ATP binding"/>
    <property type="evidence" value="ECO:0007669"/>
    <property type="project" value="UniProtKB-KW"/>
</dbReference>
<evidence type="ECO:0000313" key="3">
    <source>
        <dbReference type="Proteomes" id="UP001527099"/>
    </source>
</evidence>
<comment type="caution">
    <text evidence="2">The sequence shown here is derived from an EMBL/GenBank/DDBJ whole genome shotgun (WGS) entry which is preliminary data.</text>
</comment>
<feature type="domain" description="ORC1/DEAH AAA+ ATPase" evidence="1">
    <location>
        <begin position="141"/>
        <end position="284"/>
    </location>
</feature>
<dbReference type="Gene3D" id="3.40.50.300">
    <property type="entry name" value="P-loop containing nucleotide triphosphate hydrolases"/>
    <property type="match status" value="1"/>
</dbReference>
<protein>
    <submittedName>
        <fullName evidence="2">ATP-binding protein</fullName>
    </submittedName>
</protein>
<keyword evidence="3" id="KW-1185">Reference proteome</keyword>
<keyword evidence="2" id="KW-0067">ATP-binding</keyword>
<gene>
    <name evidence="2" type="ORF">M5X19_00680</name>
</gene>